<dbReference type="PANTHER" id="PTHR43649">
    <property type="entry name" value="ARABINOSE-BINDING PROTEIN-RELATED"/>
    <property type="match status" value="1"/>
</dbReference>
<evidence type="ECO:0000313" key="1">
    <source>
        <dbReference type="EMBL" id="MBO1510088.1"/>
    </source>
</evidence>
<evidence type="ECO:0000313" key="2">
    <source>
        <dbReference type="Proteomes" id="UP000663981"/>
    </source>
</evidence>
<proteinExistence type="predicted"/>
<name>A0ABS3MVZ1_9BACI</name>
<protein>
    <submittedName>
        <fullName evidence="1">Sugar ABC transporter substrate-binding protein</fullName>
    </submittedName>
</protein>
<sequence length="437" mass="48938">MMKSFSKFISFMIILVLLLGLAAGCSSEKTAEGEDGDKITLRVAWWGSQDRHDKTKKVIKLFEEKNPNIKITPEFTGWDGYWEKMATAAAGKNLADVIQMDYRYLMEYVDRGLIEDLNSFVDSGALNLDDVGEAYIEGGYVDDKLYAVNLGTNALAMAYDPAMFKKAGVEPFEPGYTWEEYAEAAKILKDQFGEGVYGVEGAKNFLWNFQYFLRQHDIELYNEEGTALGYEDDKLLVEFLNYWDELLKDGVAAPPDVTAAVQGRLEEELIVHEKAPSLWFNSNQIVALQGAAGRELKLTLLPSLPGGKEGLYLKPSQFFSVSKESKHKEAAAKFIDFITNDLEANEILAAERGVPIATKVRDHLKSKVDDAAREMFDYVELAEQHSSPIYPPEPSGAGELDALFTRLAEQLNFGEFTTEEMAKTFRAEANKILAKNK</sequence>
<comment type="caution">
    <text evidence="1">The sequence shown here is derived from an EMBL/GenBank/DDBJ whole genome shotgun (WGS) entry which is preliminary data.</text>
</comment>
<dbReference type="CDD" id="cd13585">
    <property type="entry name" value="PBP2_TMBP_like"/>
    <property type="match status" value="1"/>
</dbReference>
<dbReference type="SUPFAM" id="SSF53850">
    <property type="entry name" value="Periplasmic binding protein-like II"/>
    <property type="match status" value="1"/>
</dbReference>
<gene>
    <name evidence="1" type="ORF">I7822_00055</name>
</gene>
<dbReference type="InterPro" id="IPR006059">
    <property type="entry name" value="SBP"/>
</dbReference>
<dbReference type="Pfam" id="PF01547">
    <property type="entry name" value="SBP_bac_1"/>
    <property type="match status" value="1"/>
</dbReference>
<dbReference type="RefSeq" id="WP_207974775.1">
    <property type="nucleotide sequence ID" value="NZ_JAGDEL010000001.1"/>
</dbReference>
<reference evidence="1 2" key="1">
    <citation type="submission" date="2021-03" db="EMBL/GenBank/DDBJ databases">
        <title>Whole genome sequence of Metabacillus bambusae BG109.</title>
        <authorList>
            <person name="Jeong J.W."/>
        </authorList>
    </citation>
    <scope>NUCLEOTIDE SEQUENCE [LARGE SCALE GENOMIC DNA]</scope>
    <source>
        <strain evidence="1 2">BG109</strain>
    </source>
</reference>
<organism evidence="1 2">
    <name type="scientific">Metabacillus bambusae</name>
    <dbReference type="NCBI Taxonomy" id="2795218"/>
    <lineage>
        <taxon>Bacteria</taxon>
        <taxon>Bacillati</taxon>
        <taxon>Bacillota</taxon>
        <taxon>Bacilli</taxon>
        <taxon>Bacillales</taxon>
        <taxon>Bacillaceae</taxon>
        <taxon>Metabacillus</taxon>
    </lineage>
</organism>
<accession>A0ABS3MVZ1</accession>
<dbReference type="PANTHER" id="PTHR43649:SF11">
    <property type="entry name" value="ABC TRANSPORTER SUBSTRATE-BINDING PROTEIN YESO-RELATED"/>
    <property type="match status" value="1"/>
</dbReference>
<dbReference type="InterPro" id="IPR050490">
    <property type="entry name" value="Bact_solute-bd_prot1"/>
</dbReference>
<dbReference type="PROSITE" id="PS51257">
    <property type="entry name" value="PROKAR_LIPOPROTEIN"/>
    <property type="match status" value="1"/>
</dbReference>
<dbReference type="EMBL" id="JAGDEL010000001">
    <property type="protein sequence ID" value="MBO1510088.1"/>
    <property type="molecule type" value="Genomic_DNA"/>
</dbReference>
<keyword evidence="2" id="KW-1185">Reference proteome</keyword>
<dbReference type="Gene3D" id="3.40.190.10">
    <property type="entry name" value="Periplasmic binding protein-like II"/>
    <property type="match status" value="2"/>
</dbReference>
<dbReference type="Proteomes" id="UP000663981">
    <property type="component" value="Unassembled WGS sequence"/>
</dbReference>